<evidence type="ECO:0000313" key="8">
    <source>
        <dbReference type="Proteomes" id="UP000006755"/>
    </source>
</evidence>
<reference evidence="7 8" key="1">
    <citation type="journal article" date="2012" name="J. Bacteriol.">
        <title>Genome Sequence of Gallaecimonas xiamenensis Type Strain 3-C-1.</title>
        <authorList>
            <person name="Lai Q."/>
            <person name="Wang L."/>
            <person name="Wang W."/>
            <person name="Shao Z."/>
        </authorList>
    </citation>
    <scope>NUCLEOTIDE SEQUENCE [LARGE SCALE GENOMIC DNA]</scope>
    <source>
        <strain evidence="7 8">3-C-1</strain>
    </source>
</reference>
<feature type="transmembrane region" description="Helical" evidence="5">
    <location>
        <begin position="314"/>
        <end position="337"/>
    </location>
</feature>
<dbReference type="Gene3D" id="3.40.190.10">
    <property type="entry name" value="Periplasmic binding protein-like II"/>
    <property type="match status" value="2"/>
</dbReference>
<dbReference type="NCBIfam" id="TIGR00254">
    <property type="entry name" value="GGDEF"/>
    <property type="match status" value="1"/>
</dbReference>
<dbReference type="GO" id="GO:0005886">
    <property type="term" value="C:plasma membrane"/>
    <property type="evidence" value="ECO:0007669"/>
    <property type="project" value="TreeGrafter"/>
</dbReference>
<sequence>MLLWLLAGQATAMESVQVQLRWQHQFQFAGYYVAKEFGYYADAGLDVTLLENGPGQPSSITAVALGQAQFGVANTGVLTAFARGEPVMAVASIFQHSPMAWVVRADSGIHNLHDLVGKTLMSQQPREQVAELLSPFVLEAIPLESMTWVPSRFNIDALVNGEVDAFAGYLSNEPYVLSRRGVPFVTISPRTYGVDFYGDLLITNSQLARDNPELIKRFRDASLKGWRTALENIDGTARLIKAQYAPQKSLDQLRFEGEVIREMVMPDLVTIGHMNLGRWSRILELHQQLGLIPPQASLDGFLFQPKVQAPSSPVWSWLAAALGLALLIAILVIYQFMRLNNRLSREIGKRQEIEKELRSQAYTDPLTGTGNRRALMEVGHQRFASAVREDRPLSLVMVDVDHFKRINDSYGHDVGDLVLRHLGDLLHQAVRSSDFVGRLGGEEFALLLPDSGLEAAMATARRLKSRMVQKPFELNPHESIAISISAGVVSRQGADSCFEQMLSRADQLLYDAKAAGRDQICRESCVSCPLPKLPNDPKVRPFPDLGDRQKS</sequence>
<dbReference type="FunFam" id="3.30.70.270:FF:000001">
    <property type="entry name" value="Diguanylate cyclase domain protein"/>
    <property type="match status" value="1"/>
</dbReference>
<organism evidence="7 8">
    <name type="scientific">Gallaecimonas xiamenensis 3-C-1</name>
    <dbReference type="NCBI Taxonomy" id="745411"/>
    <lineage>
        <taxon>Bacteria</taxon>
        <taxon>Pseudomonadati</taxon>
        <taxon>Pseudomonadota</taxon>
        <taxon>Gammaproteobacteria</taxon>
        <taxon>Enterobacterales</taxon>
        <taxon>Gallaecimonadaceae</taxon>
        <taxon>Gallaecimonas</taxon>
    </lineage>
</organism>
<gene>
    <name evidence="7" type="ORF">B3C1_08116</name>
</gene>
<dbReference type="InterPro" id="IPR029787">
    <property type="entry name" value="Nucleotide_cyclase"/>
</dbReference>
<dbReference type="GO" id="GO:0043709">
    <property type="term" value="P:cell adhesion involved in single-species biofilm formation"/>
    <property type="evidence" value="ECO:0007669"/>
    <property type="project" value="TreeGrafter"/>
</dbReference>
<keyword evidence="5" id="KW-1133">Transmembrane helix</keyword>
<evidence type="ECO:0000256" key="3">
    <source>
        <dbReference type="ARBA" id="ARBA00012528"/>
    </source>
</evidence>
<dbReference type="Pfam" id="PF09084">
    <property type="entry name" value="NMT1"/>
    <property type="match status" value="1"/>
</dbReference>
<evidence type="ECO:0000256" key="4">
    <source>
        <dbReference type="ARBA" id="ARBA00034247"/>
    </source>
</evidence>
<dbReference type="eggNOG" id="COG3706">
    <property type="taxonomic scope" value="Bacteria"/>
</dbReference>
<evidence type="ECO:0000256" key="1">
    <source>
        <dbReference type="ARBA" id="ARBA00001946"/>
    </source>
</evidence>
<dbReference type="Proteomes" id="UP000006755">
    <property type="component" value="Unassembled WGS sequence"/>
</dbReference>
<comment type="cofactor">
    <cofactor evidence="1">
        <name>Mg(2+)</name>
        <dbReference type="ChEBI" id="CHEBI:18420"/>
    </cofactor>
</comment>
<evidence type="ECO:0000259" key="6">
    <source>
        <dbReference type="PROSITE" id="PS50887"/>
    </source>
</evidence>
<comment type="pathway">
    <text evidence="2">Purine metabolism; 3',5'-cyclic di-GMP biosynthesis.</text>
</comment>
<dbReference type="Gene3D" id="3.30.70.270">
    <property type="match status" value="1"/>
</dbReference>
<dbReference type="STRING" id="745411.B3C1_08116"/>
<evidence type="ECO:0000256" key="2">
    <source>
        <dbReference type="ARBA" id="ARBA00004665"/>
    </source>
</evidence>
<proteinExistence type="predicted"/>
<dbReference type="eggNOG" id="COG0715">
    <property type="taxonomic scope" value="Bacteria"/>
</dbReference>
<dbReference type="EC" id="2.7.7.65" evidence="3"/>
<name>K2IXR3_9GAMM</name>
<keyword evidence="5" id="KW-0472">Membrane</keyword>
<evidence type="ECO:0000256" key="5">
    <source>
        <dbReference type="SAM" id="Phobius"/>
    </source>
</evidence>
<dbReference type="GO" id="GO:0052621">
    <property type="term" value="F:diguanylate cyclase activity"/>
    <property type="evidence" value="ECO:0007669"/>
    <property type="project" value="UniProtKB-EC"/>
</dbReference>
<comment type="catalytic activity">
    <reaction evidence="4">
        <text>2 GTP = 3',3'-c-di-GMP + 2 diphosphate</text>
        <dbReference type="Rhea" id="RHEA:24898"/>
        <dbReference type="ChEBI" id="CHEBI:33019"/>
        <dbReference type="ChEBI" id="CHEBI:37565"/>
        <dbReference type="ChEBI" id="CHEBI:58805"/>
        <dbReference type="EC" id="2.7.7.65"/>
    </reaction>
</comment>
<protein>
    <recommendedName>
        <fullName evidence="3">diguanylate cyclase</fullName>
        <ecNumber evidence="3">2.7.7.65</ecNumber>
    </recommendedName>
</protein>
<keyword evidence="5" id="KW-0812">Transmembrane</keyword>
<dbReference type="InterPro" id="IPR050469">
    <property type="entry name" value="Diguanylate_Cyclase"/>
</dbReference>
<keyword evidence="8" id="KW-1185">Reference proteome</keyword>
<dbReference type="PANTHER" id="PTHR45138">
    <property type="entry name" value="REGULATORY COMPONENTS OF SENSORY TRANSDUCTION SYSTEM"/>
    <property type="match status" value="1"/>
</dbReference>
<dbReference type="InterPro" id="IPR043128">
    <property type="entry name" value="Rev_trsase/Diguanyl_cyclase"/>
</dbReference>
<dbReference type="InterPro" id="IPR000160">
    <property type="entry name" value="GGDEF_dom"/>
</dbReference>
<dbReference type="InterPro" id="IPR015168">
    <property type="entry name" value="SsuA/THI5"/>
</dbReference>
<feature type="domain" description="GGDEF" evidence="6">
    <location>
        <begin position="391"/>
        <end position="525"/>
    </location>
</feature>
<dbReference type="SUPFAM" id="SSF55073">
    <property type="entry name" value="Nucleotide cyclase"/>
    <property type="match status" value="1"/>
</dbReference>
<dbReference type="PANTHER" id="PTHR45138:SF24">
    <property type="entry name" value="DIGUANYLATE CYCLASE DGCC-RELATED"/>
    <property type="match status" value="1"/>
</dbReference>
<comment type="caution">
    <text evidence="7">The sequence shown here is derived from an EMBL/GenBank/DDBJ whole genome shotgun (WGS) entry which is preliminary data.</text>
</comment>
<dbReference type="GO" id="GO:1902201">
    <property type="term" value="P:negative regulation of bacterial-type flagellum-dependent cell motility"/>
    <property type="evidence" value="ECO:0007669"/>
    <property type="project" value="TreeGrafter"/>
</dbReference>
<dbReference type="AlphaFoldDB" id="K2IXR3"/>
<dbReference type="EMBL" id="AMRI01000009">
    <property type="protein sequence ID" value="EKE75226.1"/>
    <property type="molecule type" value="Genomic_DNA"/>
</dbReference>
<dbReference type="CDD" id="cd01949">
    <property type="entry name" value="GGDEF"/>
    <property type="match status" value="1"/>
</dbReference>
<dbReference type="Pfam" id="PF00990">
    <property type="entry name" value="GGDEF"/>
    <property type="match status" value="1"/>
</dbReference>
<dbReference type="SUPFAM" id="SSF53850">
    <property type="entry name" value="Periplasmic binding protein-like II"/>
    <property type="match status" value="1"/>
</dbReference>
<accession>K2IXR3</accession>
<dbReference type="PROSITE" id="PS50887">
    <property type="entry name" value="GGDEF"/>
    <property type="match status" value="1"/>
</dbReference>
<evidence type="ECO:0000313" key="7">
    <source>
        <dbReference type="EMBL" id="EKE75226.1"/>
    </source>
</evidence>
<dbReference type="SMART" id="SM00267">
    <property type="entry name" value="GGDEF"/>
    <property type="match status" value="1"/>
</dbReference>